<keyword evidence="2" id="KW-0274">FAD</keyword>
<dbReference type="EMBL" id="JYFE01000017">
    <property type="protein sequence ID" value="KIT17561.1"/>
    <property type="molecule type" value="Genomic_DNA"/>
</dbReference>
<comment type="caution">
    <text evidence="4">The sequence shown here is derived from an EMBL/GenBank/DDBJ whole genome shotgun (WGS) entry which is preliminary data.</text>
</comment>
<dbReference type="SMART" id="SM01092">
    <property type="entry name" value="CO_deh_flav_C"/>
    <property type="match status" value="1"/>
</dbReference>
<dbReference type="SUPFAM" id="SSF55447">
    <property type="entry name" value="CO dehydrogenase flavoprotein C-terminal domain-like"/>
    <property type="match status" value="1"/>
</dbReference>
<feature type="domain" description="FAD-binding PCMH-type" evidence="3">
    <location>
        <begin position="1"/>
        <end position="226"/>
    </location>
</feature>
<dbReference type="Gene3D" id="3.30.390.50">
    <property type="entry name" value="CO dehydrogenase flavoprotein, C-terminal domain"/>
    <property type="match status" value="1"/>
</dbReference>
<evidence type="ECO:0000313" key="5">
    <source>
        <dbReference type="Proteomes" id="UP000032232"/>
    </source>
</evidence>
<dbReference type="Pfam" id="PF00941">
    <property type="entry name" value="FAD_binding_5"/>
    <property type="match status" value="1"/>
</dbReference>
<dbReference type="InterPro" id="IPR016169">
    <property type="entry name" value="FAD-bd_PCMH_sub2"/>
</dbReference>
<dbReference type="PANTHER" id="PTHR42659">
    <property type="entry name" value="XANTHINE DEHYDROGENASE SUBUNIT C-RELATED"/>
    <property type="match status" value="1"/>
</dbReference>
<dbReference type="SUPFAM" id="SSF56176">
    <property type="entry name" value="FAD-binding/transporter-associated domain-like"/>
    <property type="match status" value="1"/>
</dbReference>
<gene>
    <name evidence="4" type="primary">coxM_1</name>
    <name evidence="4" type="ORF">jaqu_07500</name>
</gene>
<dbReference type="AlphaFoldDB" id="A0A0D1EKL6"/>
<evidence type="ECO:0000256" key="1">
    <source>
        <dbReference type="ARBA" id="ARBA00022630"/>
    </source>
</evidence>
<dbReference type="GO" id="GO:0071949">
    <property type="term" value="F:FAD binding"/>
    <property type="evidence" value="ECO:0007669"/>
    <property type="project" value="InterPro"/>
</dbReference>
<dbReference type="Gene3D" id="3.30.43.10">
    <property type="entry name" value="Uridine Diphospho-n-acetylenolpyruvylglucosamine Reductase, domain 2"/>
    <property type="match status" value="1"/>
</dbReference>
<accession>A0A0D1EKL6</accession>
<dbReference type="InterPro" id="IPR051312">
    <property type="entry name" value="Diverse_Substr_Oxidored"/>
</dbReference>
<proteinExistence type="predicted"/>
<dbReference type="PROSITE" id="PS51387">
    <property type="entry name" value="FAD_PCMH"/>
    <property type="match status" value="1"/>
</dbReference>
<dbReference type="Proteomes" id="UP000032232">
    <property type="component" value="Unassembled WGS sequence"/>
</dbReference>
<dbReference type="Pfam" id="PF03450">
    <property type="entry name" value="CO_deh_flav_C"/>
    <property type="match status" value="1"/>
</dbReference>
<dbReference type="PATRIC" id="fig|935700.4.peg.792"/>
<protein>
    <submittedName>
        <fullName evidence="4">CoxM_1 protein</fullName>
        <ecNumber evidence="4">1.2.99.2</ecNumber>
    </submittedName>
</protein>
<dbReference type="GO" id="GO:0016491">
    <property type="term" value="F:oxidoreductase activity"/>
    <property type="evidence" value="ECO:0007669"/>
    <property type="project" value="UniProtKB-KW"/>
</dbReference>
<dbReference type="EC" id="1.2.99.2" evidence="4"/>
<keyword evidence="4" id="KW-0560">Oxidoreductase</keyword>
<dbReference type="InterPro" id="IPR002346">
    <property type="entry name" value="Mopterin_DH_FAD-bd"/>
</dbReference>
<dbReference type="PANTHER" id="PTHR42659:SF9">
    <property type="entry name" value="XANTHINE DEHYDROGENASE FAD-BINDING SUBUNIT XDHB-RELATED"/>
    <property type="match status" value="1"/>
</dbReference>
<dbReference type="InterPro" id="IPR016167">
    <property type="entry name" value="FAD-bd_PCMH_sub1"/>
</dbReference>
<name>A0A0D1EKL6_9RHOB</name>
<dbReference type="InterPro" id="IPR036318">
    <property type="entry name" value="FAD-bd_PCMH-like_sf"/>
</dbReference>
<dbReference type="Gene3D" id="3.30.465.10">
    <property type="match status" value="1"/>
</dbReference>
<organism evidence="4 5">
    <name type="scientific">Jannaschia aquimarina</name>
    <dbReference type="NCBI Taxonomy" id="935700"/>
    <lineage>
        <taxon>Bacteria</taxon>
        <taxon>Pseudomonadati</taxon>
        <taxon>Pseudomonadota</taxon>
        <taxon>Alphaproteobacteria</taxon>
        <taxon>Rhodobacterales</taxon>
        <taxon>Roseobacteraceae</taxon>
        <taxon>Jannaschia</taxon>
    </lineage>
</organism>
<keyword evidence="1" id="KW-0285">Flavoprotein</keyword>
<dbReference type="OrthoDB" id="9814706at2"/>
<sequence length="333" mass="36057">MDPFFYERPTELTRAAARAAEPGAMIYAGGTTMLDLMKHKVYAPERVIDITRLREPGLREIRRDGDLLVLGALVTMHQAAEDATVKAEAPAISESLWLAATQQLRHMATLGGNVLQRTRDPYFRDPSWQAVLTRNDPRDSGEPEGANRLGAVLGTTETFLASYPGDFAQSLAAFGATVEITGPDGARSLPFTDLHVLPADREAPDQVTRLAPGEIITAFRVDLSPATRRSTYIKVRDRSSYAFANASCAAGLAMEGETVADVRLGLGGVATVPWRATAAEEVLRGERPTDDAIKAAAEAAFADARTFHHNAFKVPLGQNTIRRALTVLRDMEG</sequence>
<dbReference type="STRING" id="935700.jaqu_07500"/>
<dbReference type="RefSeq" id="WP_043917592.1">
    <property type="nucleotide sequence ID" value="NZ_FZPF01000002.1"/>
</dbReference>
<keyword evidence="5" id="KW-1185">Reference proteome</keyword>
<evidence type="ECO:0000256" key="2">
    <source>
        <dbReference type="ARBA" id="ARBA00022827"/>
    </source>
</evidence>
<evidence type="ECO:0000313" key="4">
    <source>
        <dbReference type="EMBL" id="KIT17561.1"/>
    </source>
</evidence>
<reference evidence="4 5" key="1">
    <citation type="submission" date="2015-02" db="EMBL/GenBank/DDBJ databases">
        <title>Genome Sequence of Jannaschia aquimarina DSM28248, a member of the Roseobacter clade.</title>
        <authorList>
            <person name="Voget S."/>
            <person name="Daniel R."/>
        </authorList>
    </citation>
    <scope>NUCLEOTIDE SEQUENCE [LARGE SCALE GENOMIC DNA]</scope>
    <source>
        <strain evidence="4 5">GSW-M26</strain>
    </source>
</reference>
<dbReference type="InterPro" id="IPR036683">
    <property type="entry name" value="CO_DH_flav_C_dom_sf"/>
</dbReference>
<dbReference type="InterPro" id="IPR005107">
    <property type="entry name" value="CO_DH_flav_C"/>
</dbReference>
<evidence type="ECO:0000259" key="3">
    <source>
        <dbReference type="PROSITE" id="PS51387"/>
    </source>
</evidence>
<dbReference type="InterPro" id="IPR016166">
    <property type="entry name" value="FAD-bd_PCMH"/>
</dbReference>